<reference evidence="2 3" key="1">
    <citation type="submission" date="2021-03" db="EMBL/GenBank/DDBJ databases">
        <title>Antimicrobial resistance genes in bacteria isolated from Japanese honey, and their potential for conferring macrolide and lincosamide resistance in the American foulbrood pathogen Paenibacillus larvae.</title>
        <authorList>
            <person name="Okamoto M."/>
            <person name="Kumagai M."/>
            <person name="Kanamori H."/>
            <person name="Takamatsu D."/>
        </authorList>
    </citation>
    <scope>NUCLEOTIDE SEQUENCE [LARGE SCALE GENOMIC DNA]</scope>
    <source>
        <strain evidence="2 3">J8TS2</strain>
    </source>
</reference>
<dbReference type="SUPFAM" id="SSF55729">
    <property type="entry name" value="Acyl-CoA N-acyltransferases (Nat)"/>
    <property type="match status" value="1"/>
</dbReference>
<dbReference type="InterPro" id="IPR042573">
    <property type="entry name" value="GNAT_acetyltra_N"/>
</dbReference>
<dbReference type="InterPro" id="IPR016181">
    <property type="entry name" value="Acyl_CoA_acyltransferase"/>
</dbReference>
<gene>
    <name evidence="2" type="ORF">J8TS2_42880</name>
</gene>
<protein>
    <submittedName>
        <fullName evidence="2">Acetyltransferase</fullName>
    </submittedName>
</protein>
<accession>A0ABQ4KQY4</accession>
<comment type="caution">
    <text evidence="2">The sequence shown here is derived from an EMBL/GenBank/DDBJ whole genome shotgun (WGS) entry which is preliminary data.</text>
</comment>
<dbReference type="RefSeq" id="WP_212967586.1">
    <property type="nucleotide sequence ID" value="NZ_BORB01000077.1"/>
</dbReference>
<keyword evidence="3" id="KW-1185">Reference proteome</keyword>
<proteinExistence type="predicted"/>
<evidence type="ECO:0000313" key="2">
    <source>
        <dbReference type="EMBL" id="GIN59969.1"/>
    </source>
</evidence>
<dbReference type="PANTHER" id="PTHR31143:SF2">
    <property type="entry name" value="FR47-LIKE DOMAIN-CONTAINING PROTEIN-RELATED"/>
    <property type="match status" value="1"/>
</dbReference>
<evidence type="ECO:0000259" key="1">
    <source>
        <dbReference type="PROSITE" id="PS51186"/>
    </source>
</evidence>
<name>A0ABQ4KQY4_9BACI</name>
<dbReference type="Proteomes" id="UP000679950">
    <property type="component" value="Unassembled WGS sequence"/>
</dbReference>
<organism evidence="2 3">
    <name type="scientific">Lederbergia ruris</name>
    <dbReference type="NCBI Taxonomy" id="217495"/>
    <lineage>
        <taxon>Bacteria</taxon>
        <taxon>Bacillati</taxon>
        <taxon>Bacillota</taxon>
        <taxon>Bacilli</taxon>
        <taxon>Bacillales</taxon>
        <taxon>Bacillaceae</taxon>
        <taxon>Lederbergia</taxon>
    </lineage>
</organism>
<dbReference type="PROSITE" id="PS51186">
    <property type="entry name" value="GNAT"/>
    <property type="match status" value="1"/>
</dbReference>
<dbReference type="PANTHER" id="PTHR31143">
    <property type="match status" value="1"/>
</dbReference>
<feature type="domain" description="N-acetyltransferase" evidence="1">
    <location>
        <begin position="149"/>
        <end position="276"/>
    </location>
</feature>
<dbReference type="EMBL" id="BORB01000077">
    <property type="protein sequence ID" value="GIN59969.1"/>
    <property type="molecule type" value="Genomic_DNA"/>
</dbReference>
<dbReference type="Gene3D" id="3.40.630.110">
    <property type="entry name" value="GNAT acetyltransferase-like"/>
    <property type="match status" value="1"/>
</dbReference>
<dbReference type="Gene3D" id="3.40.630.30">
    <property type="match status" value="1"/>
</dbReference>
<dbReference type="InterPro" id="IPR000182">
    <property type="entry name" value="GNAT_dom"/>
</dbReference>
<dbReference type="Pfam" id="PF12746">
    <property type="entry name" value="GNAT_acetyltran"/>
    <property type="match status" value="1"/>
</dbReference>
<dbReference type="InterPro" id="IPR027365">
    <property type="entry name" value="GNAT_acetyltra_YdfB-like"/>
</dbReference>
<sequence>MIVELDKAEFSKCRKLFNQQGHLEAKAVVENINPGRIFVDDISNPTSGLIWLGNNDGFIFFGSEQNERFNNELNHFFDNIIIPEARKIQLNWFIGFGNHDKWNEIIEKTFKHRELGSWNQRVYILPKDDYKGNHEPVMEQGYKVLKIDPTLFENKNNSIKNIEFLRAKILEFWSSPESFFSNGIGYCIVYKNEIVSTCFSGFVAGNIHCIDIETLETHQGKKLAQKVAHRVVKDCLENNIVPYWDCMEMNKPSVAIAEKIGFKNVFNYIGYEFSFE</sequence>
<evidence type="ECO:0000313" key="3">
    <source>
        <dbReference type="Proteomes" id="UP000679950"/>
    </source>
</evidence>